<dbReference type="InterPro" id="IPR011992">
    <property type="entry name" value="EF-hand-dom_pair"/>
</dbReference>
<dbReference type="SUPFAM" id="SSF47473">
    <property type="entry name" value="EF-hand"/>
    <property type="match status" value="1"/>
</dbReference>
<dbReference type="AlphaFoldDB" id="A0A1W6N6D6"/>
<name>A0A1W6N6D6_9PROT</name>
<proteinExistence type="predicted"/>
<dbReference type="InterPro" id="IPR002105">
    <property type="entry name" value="Dockerin_1_rpt"/>
</dbReference>
<dbReference type="GO" id="GO:0005509">
    <property type="term" value="F:calcium ion binding"/>
    <property type="evidence" value="ECO:0007669"/>
    <property type="project" value="InterPro"/>
</dbReference>
<dbReference type="Gene3D" id="1.10.238.10">
    <property type="entry name" value="EF-hand"/>
    <property type="match status" value="1"/>
</dbReference>
<dbReference type="PROSITE" id="PS50222">
    <property type="entry name" value="EF_HAND_2"/>
    <property type="match status" value="1"/>
</dbReference>
<dbReference type="GO" id="GO:0000272">
    <property type="term" value="P:polysaccharide catabolic process"/>
    <property type="evidence" value="ECO:0007669"/>
    <property type="project" value="InterPro"/>
</dbReference>
<dbReference type="GO" id="GO:0004553">
    <property type="term" value="F:hydrolase activity, hydrolyzing O-glycosyl compounds"/>
    <property type="evidence" value="ECO:0007669"/>
    <property type="project" value="InterPro"/>
</dbReference>
<gene>
    <name evidence="3" type="ORF">GQ61_09090</name>
</gene>
<organism evidence="3 4">
    <name type="scientific">Candidatus Nucleicultrix amoebiphila FS5</name>
    <dbReference type="NCBI Taxonomy" id="1414854"/>
    <lineage>
        <taxon>Bacteria</taxon>
        <taxon>Pseudomonadati</taxon>
        <taxon>Pseudomonadota</taxon>
        <taxon>Alphaproteobacteria</taxon>
        <taxon>Holosporales</taxon>
        <taxon>Candidatus Nucleicultricaceae</taxon>
        <taxon>Candidatus Nucleicultrix</taxon>
    </lineage>
</organism>
<evidence type="ECO:0000256" key="1">
    <source>
        <dbReference type="SAM" id="SignalP"/>
    </source>
</evidence>
<accession>A0A1W6N6D6</accession>
<dbReference type="InterPro" id="IPR002048">
    <property type="entry name" value="EF_hand_dom"/>
</dbReference>
<reference evidence="3 4" key="1">
    <citation type="submission" date="2014-06" db="EMBL/GenBank/DDBJ databases">
        <title>The genome of the endonuclear symbiont Nucleicultrix amoebiphila.</title>
        <authorList>
            <person name="Schulz F."/>
            <person name="Horn M."/>
        </authorList>
    </citation>
    <scope>NUCLEOTIDE SEQUENCE [LARGE SCALE GENOMIC DNA]</scope>
    <source>
        <strain evidence="3 4">FS5</strain>
    </source>
</reference>
<feature type="domain" description="EF-hand" evidence="2">
    <location>
        <begin position="73"/>
        <end position="108"/>
    </location>
</feature>
<evidence type="ECO:0000313" key="3">
    <source>
        <dbReference type="EMBL" id="ARN85414.1"/>
    </source>
</evidence>
<dbReference type="STRING" id="1414854.GQ61_09090"/>
<dbReference type="Pfam" id="PF00404">
    <property type="entry name" value="Dockerin_1"/>
    <property type="match status" value="1"/>
</dbReference>
<evidence type="ECO:0000259" key="2">
    <source>
        <dbReference type="PROSITE" id="PS50222"/>
    </source>
</evidence>
<protein>
    <recommendedName>
        <fullName evidence="2">EF-hand domain-containing protein</fullName>
    </recommendedName>
</protein>
<feature type="chain" id="PRO_5012823006" description="EF-hand domain-containing protein" evidence="1">
    <location>
        <begin position="27"/>
        <end position="253"/>
    </location>
</feature>
<sequence length="253" mass="27327">MTIKIKYLALALTSVIALSSANPSLASSEVKEDVGASTSGSVTSKKLSILDINGDGRVDSSDFKALVGKLSKFVHESVARLLHLLDVNGDGQFNGEDLKLFFSSKLLDINHDGKVDLQDALAAPEAIIRAATTVSETVVKAKDVIETSDIFAQLPARYKDTFVSFIERIAKEADSIKGGAKIANDFGDEMAEKLSVLKTQWASDKFDPKKLTQVTDVISGLLHMVQTWEGAKDSKNVVGDKIDSMLKILKRAK</sequence>
<keyword evidence="1" id="KW-0732">Signal</keyword>
<evidence type="ECO:0000313" key="4">
    <source>
        <dbReference type="Proteomes" id="UP000237351"/>
    </source>
</evidence>
<keyword evidence="4" id="KW-1185">Reference proteome</keyword>
<dbReference type="KEGG" id="naf:GQ61_09090"/>
<dbReference type="EMBL" id="CP008743">
    <property type="protein sequence ID" value="ARN85414.1"/>
    <property type="molecule type" value="Genomic_DNA"/>
</dbReference>
<dbReference type="SMART" id="SM00054">
    <property type="entry name" value="EFh"/>
    <property type="match status" value="2"/>
</dbReference>
<feature type="signal peptide" evidence="1">
    <location>
        <begin position="1"/>
        <end position="26"/>
    </location>
</feature>
<dbReference type="Proteomes" id="UP000237351">
    <property type="component" value="Chromosome"/>
</dbReference>